<gene>
    <name evidence="3" type="ORF">HUG20_00305</name>
</gene>
<dbReference type="PANTHER" id="PTHR47739:SF1">
    <property type="entry name" value="TRNA1(VAL) (ADENINE(37)-N6)-METHYLTRANSFERASE"/>
    <property type="match status" value="1"/>
</dbReference>
<keyword evidence="4" id="KW-1185">Reference proteome</keyword>
<evidence type="ECO:0000259" key="2">
    <source>
        <dbReference type="PROSITE" id="PS50164"/>
    </source>
</evidence>
<dbReference type="SUPFAM" id="SSF82771">
    <property type="entry name" value="GIY-YIG endonuclease"/>
    <property type="match status" value="1"/>
</dbReference>
<reference evidence="3 4" key="1">
    <citation type="submission" date="2020-06" db="EMBL/GenBank/DDBJ databases">
        <title>Genomic analysis of Salicibibacter sp. NKC21-4.</title>
        <authorList>
            <person name="Oh Y.J."/>
        </authorList>
    </citation>
    <scope>NUCLEOTIDE SEQUENCE [LARGE SCALE GENOMIC DNA]</scope>
    <source>
        <strain evidence="3 4">NKC21-4</strain>
    </source>
</reference>
<dbReference type="CDD" id="cd02440">
    <property type="entry name" value="AdoMet_MTases"/>
    <property type="match status" value="1"/>
</dbReference>
<feature type="region of interest" description="Disordered" evidence="1">
    <location>
        <begin position="338"/>
        <end position="359"/>
    </location>
</feature>
<dbReference type="SUPFAM" id="SSF53335">
    <property type="entry name" value="S-adenosyl-L-methionine-dependent methyltransferases"/>
    <property type="match status" value="1"/>
</dbReference>
<protein>
    <submittedName>
        <fullName evidence="3">GIY-YIG nuclease family protein</fullName>
    </submittedName>
</protein>
<dbReference type="RefSeq" id="WP_200086717.1">
    <property type="nucleotide sequence ID" value="NZ_CP054706.1"/>
</dbReference>
<evidence type="ECO:0000256" key="1">
    <source>
        <dbReference type="SAM" id="MobiDB-lite"/>
    </source>
</evidence>
<dbReference type="Gene3D" id="3.40.1440.10">
    <property type="entry name" value="GIY-YIG endonuclease"/>
    <property type="match status" value="1"/>
</dbReference>
<dbReference type="Proteomes" id="UP000595349">
    <property type="component" value="Chromosome"/>
</dbReference>
<dbReference type="InterPro" id="IPR029063">
    <property type="entry name" value="SAM-dependent_MTases_sf"/>
</dbReference>
<accession>A0A7T6Z7Z3</accession>
<dbReference type="Pfam" id="PF01541">
    <property type="entry name" value="GIY-YIG"/>
    <property type="match status" value="1"/>
</dbReference>
<evidence type="ECO:0000313" key="3">
    <source>
        <dbReference type="EMBL" id="QQK78517.1"/>
    </source>
</evidence>
<dbReference type="AlphaFoldDB" id="A0A7T6Z7Z3"/>
<dbReference type="PANTHER" id="PTHR47739">
    <property type="entry name" value="TRNA1(VAL) (ADENINE(37)-N6)-METHYLTRANSFERASE"/>
    <property type="match status" value="1"/>
</dbReference>
<dbReference type="InterPro" id="IPR050210">
    <property type="entry name" value="tRNA_Adenine-N(6)_MTase"/>
</dbReference>
<name>A0A7T6Z7Z3_9BACI</name>
<dbReference type="Pfam" id="PF05175">
    <property type="entry name" value="MTS"/>
    <property type="match status" value="1"/>
</dbReference>
<dbReference type="GO" id="GO:0008168">
    <property type="term" value="F:methyltransferase activity"/>
    <property type="evidence" value="ECO:0007669"/>
    <property type="project" value="InterPro"/>
</dbReference>
<dbReference type="InterPro" id="IPR007848">
    <property type="entry name" value="Small_mtfrase_dom"/>
</dbReference>
<dbReference type="CDD" id="cd10456">
    <property type="entry name" value="GIY-YIG_UPF0213"/>
    <property type="match status" value="1"/>
</dbReference>
<evidence type="ECO:0000313" key="4">
    <source>
        <dbReference type="Proteomes" id="UP000595349"/>
    </source>
</evidence>
<dbReference type="PROSITE" id="PS50164">
    <property type="entry name" value="GIY_YIG"/>
    <property type="match status" value="1"/>
</dbReference>
<dbReference type="InterPro" id="IPR000305">
    <property type="entry name" value="GIY-YIG_endonuc"/>
</dbReference>
<feature type="domain" description="GIY-YIG" evidence="2">
    <location>
        <begin position="259"/>
        <end position="334"/>
    </location>
</feature>
<dbReference type="KEGG" id="scib:HUG20_00305"/>
<sequence length="359" mass="40824">MRLHPKERIDYIYKNRLRIIQSIDTFPFSKDSVLLGQFASVAKTKGKMVDLCSGNGSIALVMAMRSNVKITGVEVQPRLCDMARRSAKLNGSKEQLAFICGDIRRASEWLGTEAFDVVTCNPPYFQEKETNKQKAVAIARHEGGVSFDDIARIAARLVKYKGKAAFVYRPDRLTELFSACERVQLTPKRLQFVHPKATKEANMVLVETIKGGNPGVKTLPPIVVYDREGKYTRQFLQAYGGKEVEKEQRLAAGPCNNVSDHYVYMLECRDGSYYTGYSREPYARLEKHNEGTAAKYTRGRGPVTLIHLQAFPSKEEAMREEWRIKQLSKAEKKQLIDERRRSNFGARHALSRSDTDWKS</sequence>
<organism evidence="3 4">
    <name type="scientific">Salicibibacter cibi</name>
    <dbReference type="NCBI Taxonomy" id="2743001"/>
    <lineage>
        <taxon>Bacteria</taxon>
        <taxon>Bacillati</taxon>
        <taxon>Bacillota</taxon>
        <taxon>Bacilli</taxon>
        <taxon>Bacillales</taxon>
        <taxon>Bacillaceae</taxon>
        <taxon>Salicibibacter</taxon>
    </lineage>
</organism>
<dbReference type="InterPro" id="IPR035901">
    <property type="entry name" value="GIY-YIG_endonuc_sf"/>
</dbReference>
<proteinExistence type="predicted"/>
<dbReference type="Gene3D" id="3.40.50.150">
    <property type="entry name" value="Vaccinia Virus protein VP39"/>
    <property type="match status" value="1"/>
</dbReference>
<dbReference type="EMBL" id="CP054706">
    <property type="protein sequence ID" value="QQK78517.1"/>
    <property type="molecule type" value="Genomic_DNA"/>
</dbReference>